<organism evidence="2">
    <name type="scientific">Hemigrapsus takanoi nimavirus</name>
    <dbReference type="NCBI Taxonomy" id="2133792"/>
    <lineage>
        <taxon>Viruses</taxon>
        <taxon>Viruses incertae sedis</taxon>
        <taxon>Naldaviricetes</taxon>
        <taxon>Nimaviridae</taxon>
    </lineage>
</organism>
<feature type="compositionally biased region" description="Polar residues" evidence="1">
    <location>
        <begin position="819"/>
        <end position="835"/>
    </location>
</feature>
<sequence length="856" mass="96523">MPLARVNGSDGLFGLITSLINDRMRQDRVHGHTIYTEEMVTELLGLNTLKNDNLVALAKVLGEECEIYKHTNKEEYNSKLLDFDYECSGALQKLIEAGHVRIEWELCGGDKKKNKKTDKLETNQVSLNGFKRLVEEATLNSSSNTTSNSSRRLRSSYVPPQQRPAVMVFVTFDIDKLAKENLTMFPEINLMTFVCNRVCSGLNLVSKTKTLPVKPTRKRDGSSSDVWCQLRYNFYANAMNEDSIAFAVNEMGINESCLNKSTRVKVLFALRDAVDTNNEWASCPLLHVGTNFKTGEISQSFYDKIPSSRTNKDNITALKGEDGDREKDVCGVYSQKNPTLEIPAKLKEAEVVVRSSLKEANKLYITKQRVSDSLTVNLAFCHPKARMRHLFMVYVTCIFAKSVSNYDRTYVDKCSNEIFLGKDAVLTSPVEPADASGGYKVSRKISLASDVCYACDNERCRSCGMLVHDNELPYDRKEYRNNTVKKLKTKVLSDNGKTEQYTMKPCERASVVHTYFCKKVRVKAPLMMTKETCEEEENHPLFKDNKRTKLVLYGKVNDVVTIKPIFEEKRCWRNKSDHHIKNVARSSEPLRKRIFYNKENDLIDEDSINQLSDSSFRDIMVREVVVEQAEHHFARSRYPEEIYDELETLFKELEAIPRDSTREAKIFVDFVCRIAPGGEIKSGVYDMSNVAKAVRFVFGLLRGVNQRNQATLFTMMNKSIVTESTLVMIGARCAVSDVVAGKMDVRQFVVASKDMEMAPVSESDLANYTVMKGSVSATTAPNDKLSAGACQTWKSRGVEALPIPDAASHPEMRGVRCVNTTPGGSYSSFNTSTRRSLPALKRSSPSTGKYIPPHLR</sequence>
<feature type="region of interest" description="Disordered" evidence="1">
    <location>
        <begin position="819"/>
        <end position="856"/>
    </location>
</feature>
<name>A0A401IP02_9VIRU</name>
<evidence type="ECO:0000256" key="1">
    <source>
        <dbReference type="SAM" id="MobiDB-lite"/>
    </source>
</evidence>
<proteinExistence type="predicted"/>
<evidence type="ECO:0000313" key="2">
    <source>
        <dbReference type="EMBL" id="GBG35354.1"/>
    </source>
</evidence>
<dbReference type="EMBL" id="BFCC01000001">
    <property type="protein sequence ID" value="GBG35354.1"/>
    <property type="molecule type" value="Genomic_DNA"/>
</dbReference>
<comment type="caution">
    <text evidence="2">The sequence shown here is derived from an EMBL/GenBank/DDBJ whole genome shotgun (WGS) entry which is preliminary data.</text>
</comment>
<accession>A0A401IP02</accession>
<protein>
    <submittedName>
        <fullName evidence="2">Wsv119-like protein</fullName>
    </submittedName>
</protein>
<reference evidence="2" key="1">
    <citation type="journal article" date="2018" name="J. Virol.">
        <title>Crustacean Genome Exploration Reveals the Evolutionary Origin of White Spot Syndrome Virus.</title>
        <authorList>
            <person name="Kawato S."/>
            <person name="Shitara A."/>
            <person name="Wang Y."/>
            <person name="Nozaki R."/>
            <person name="Kondo H."/>
            <person name="Hirono I."/>
        </authorList>
    </citation>
    <scope>NUCLEOTIDE SEQUENCE</scope>
    <source>
        <strain evidence="2">TUMSAT-1</strain>
    </source>
</reference>